<accession>A0A9X9Q6G3</accession>
<keyword evidence="2" id="KW-1185">Reference proteome</keyword>
<dbReference type="Proteomes" id="UP000269945">
    <property type="component" value="Unassembled WGS sequence"/>
</dbReference>
<dbReference type="EMBL" id="CYRY02042563">
    <property type="protein sequence ID" value="VCX34507.1"/>
    <property type="molecule type" value="Genomic_DNA"/>
</dbReference>
<evidence type="ECO:0000313" key="2">
    <source>
        <dbReference type="Proteomes" id="UP000269945"/>
    </source>
</evidence>
<sequence length="33" mass="3917">MLQTVVCQEVLRGWLRRPVHQPLQVLSAVFRKQ</sequence>
<dbReference type="AlphaFoldDB" id="A0A9X9Q6G3"/>
<organism evidence="1 2">
    <name type="scientific">Gulo gulo</name>
    <name type="common">Wolverine</name>
    <name type="synonym">Gluton</name>
    <dbReference type="NCBI Taxonomy" id="48420"/>
    <lineage>
        <taxon>Eukaryota</taxon>
        <taxon>Metazoa</taxon>
        <taxon>Chordata</taxon>
        <taxon>Craniata</taxon>
        <taxon>Vertebrata</taxon>
        <taxon>Euteleostomi</taxon>
        <taxon>Mammalia</taxon>
        <taxon>Eutheria</taxon>
        <taxon>Laurasiatheria</taxon>
        <taxon>Carnivora</taxon>
        <taxon>Caniformia</taxon>
        <taxon>Musteloidea</taxon>
        <taxon>Mustelidae</taxon>
        <taxon>Guloninae</taxon>
        <taxon>Gulo</taxon>
    </lineage>
</organism>
<name>A0A9X9Q6G3_GULGU</name>
<evidence type="ECO:0000313" key="1">
    <source>
        <dbReference type="EMBL" id="VCX34507.1"/>
    </source>
</evidence>
<comment type="caution">
    <text evidence="1">The sequence shown here is derived from an EMBL/GenBank/DDBJ whole genome shotgun (WGS) entry which is preliminary data.</text>
</comment>
<proteinExistence type="predicted"/>
<gene>
    <name evidence="1" type="ORF">BN2614_LOCUS2</name>
</gene>
<protein>
    <submittedName>
        <fullName evidence="1">Uncharacterized protein</fullName>
    </submittedName>
</protein>
<reference evidence="1 2" key="1">
    <citation type="submission" date="2018-10" db="EMBL/GenBank/DDBJ databases">
        <authorList>
            <person name="Ekblom R."/>
            <person name="Jareborg N."/>
        </authorList>
    </citation>
    <scope>NUCLEOTIDE SEQUENCE [LARGE SCALE GENOMIC DNA]</scope>
    <source>
        <tissue evidence="1">Muscle</tissue>
    </source>
</reference>